<accession>A0ABQ9VMT9</accession>
<feature type="region of interest" description="Disordered" evidence="1">
    <location>
        <begin position="127"/>
        <end position="156"/>
    </location>
</feature>
<reference evidence="2 3" key="1">
    <citation type="submission" date="2023-05" db="EMBL/GenBank/DDBJ databases">
        <title>B98-5 Cell Line De Novo Hybrid Assembly: An Optical Mapping Approach.</title>
        <authorList>
            <person name="Kananen K."/>
            <person name="Auerbach J.A."/>
            <person name="Kautto E."/>
            <person name="Blachly J.S."/>
        </authorList>
    </citation>
    <scope>NUCLEOTIDE SEQUENCE [LARGE SCALE GENOMIC DNA]</scope>
    <source>
        <strain evidence="2">B95-8</strain>
        <tissue evidence="2">Cell line</tissue>
    </source>
</reference>
<feature type="compositionally biased region" description="Basic and acidic residues" evidence="1">
    <location>
        <begin position="1"/>
        <end position="21"/>
    </location>
</feature>
<name>A0ABQ9VMT9_SAGOE</name>
<comment type="caution">
    <text evidence="2">The sequence shown here is derived from an EMBL/GenBank/DDBJ whole genome shotgun (WGS) entry which is preliminary data.</text>
</comment>
<evidence type="ECO:0000256" key="1">
    <source>
        <dbReference type="SAM" id="MobiDB-lite"/>
    </source>
</evidence>
<protein>
    <submittedName>
        <fullName evidence="2">Uncharacterized protein</fullName>
    </submittedName>
</protein>
<organism evidence="2 3">
    <name type="scientific">Saguinus oedipus</name>
    <name type="common">Cotton-top tamarin</name>
    <name type="synonym">Oedipomidas oedipus</name>
    <dbReference type="NCBI Taxonomy" id="9490"/>
    <lineage>
        <taxon>Eukaryota</taxon>
        <taxon>Metazoa</taxon>
        <taxon>Chordata</taxon>
        <taxon>Craniata</taxon>
        <taxon>Vertebrata</taxon>
        <taxon>Euteleostomi</taxon>
        <taxon>Mammalia</taxon>
        <taxon>Eutheria</taxon>
        <taxon>Euarchontoglires</taxon>
        <taxon>Primates</taxon>
        <taxon>Haplorrhini</taxon>
        <taxon>Platyrrhini</taxon>
        <taxon>Cebidae</taxon>
        <taxon>Callitrichinae</taxon>
        <taxon>Saguinus</taxon>
    </lineage>
</organism>
<dbReference type="Proteomes" id="UP001266305">
    <property type="component" value="Unassembled WGS sequence"/>
</dbReference>
<dbReference type="EMBL" id="JASSZA010000005">
    <property type="protein sequence ID" value="KAK2110532.1"/>
    <property type="molecule type" value="Genomic_DNA"/>
</dbReference>
<feature type="non-terminal residue" evidence="2">
    <location>
        <position position="156"/>
    </location>
</feature>
<evidence type="ECO:0000313" key="2">
    <source>
        <dbReference type="EMBL" id="KAK2110532.1"/>
    </source>
</evidence>
<feature type="region of interest" description="Disordered" evidence="1">
    <location>
        <begin position="1"/>
        <end position="108"/>
    </location>
</feature>
<gene>
    <name evidence="2" type="ORF">P7K49_010278</name>
</gene>
<feature type="compositionally biased region" description="Basic and acidic residues" evidence="1">
    <location>
        <begin position="43"/>
        <end position="61"/>
    </location>
</feature>
<sequence length="156" mass="17267">METSWEGRAEEAFRKLPETARPRGATSPGARPPRSRPPPLPAQRERSSPALRTRMDRRARPPAELPSQRVIRRAAMVSPTRAAPVCSQPPPNPVRAFHPGRGEGAGIRPPNFQSHLTWRFLVFPLAGGGGLQRTPLGEPRYRRRGGGRRNLKEAPP</sequence>
<keyword evidence="3" id="KW-1185">Reference proteome</keyword>
<evidence type="ECO:0000313" key="3">
    <source>
        <dbReference type="Proteomes" id="UP001266305"/>
    </source>
</evidence>
<proteinExistence type="predicted"/>